<accession>A0AAV1U817</accession>
<dbReference type="Proteomes" id="UP001162060">
    <property type="component" value="Unassembled WGS sequence"/>
</dbReference>
<evidence type="ECO:0000313" key="1">
    <source>
        <dbReference type="EMBL" id="CAK7930206.1"/>
    </source>
</evidence>
<evidence type="ECO:0000313" key="3">
    <source>
        <dbReference type="Proteomes" id="UP001162060"/>
    </source>
</evidence>
<name>A0AAV1U817_9STRA</name>
<protein>
    <submittedName>
        <fullName evidence="1">Uncharacterized protein</fullName>
    </submittedName>
</protein>
<sequence length="67" mass="7418">MIGRSWLQGACNRIATCLRLGLSSGRQIFRGDLTRPPALGVTTKTLIEEAMCVERRDATGRITVNRE</sequence>
<gene>
    <name evidence="1" type="ORF">PM001_LOCUS15356</name>
    <name evidence="2" type="ORF">PM001_LOCUS15364</name>
</gene>
<dbReference type="EMBL" id="CAKLBY020000165">
    <property type="protein sequence ID" value="CAK7930206.1"/>
    <property type="molecule type" value="Genomic_DNA"/>
</dbReference>
<proteinExistence type="predicted"/>
<comment type="caution">
    <text evidence="1">The sequence shown here is derived from an EMBL/GenBank/DDBJ whole genome shotgun (WGS) entry which is preliminary data.</text>
</comment>
<reference evidence="1" key="1">
    <citation type="submission" date="2024-01" db="EMBL/GenBank/DDBJ databases">
        <authorList>
            <person name="Webb A."/>
        </authorList>
    </citation>
    <scope>NUCLEOTIDE SEQUENCE</scope>
    <source>
        <strain evidence="1">Pm1</strain>
    </source>
</reference>
<dbReference type="EMBL" id="CAKLBY020000165">
    <property type="protein sequence ID" value="CAK7930214.1"/>
    <property type="molecule type" value="Genomic_DNA"/>
</dbReference>
<dbReference type="AlphaFoldDB" id="A0AAV1U817"/>
<organism evidence="1 3">
    <name type="scientific">Peronospora matthiolae</name>
    <dbReference type="NCBI Taxonomy" id="2874970"/>
    <lineage>
        <taxon>Eukaryota</taxon>
        <taxon>Sar</taxon>
        <taxon>Stramenopiles</taxon>
        <taxon>Oomycota</taxon>
        <taxon>Peronosporomycetes</taxon>
        <taxon>Peronosporales</taxon>
        <taxon>Peronosporaceae</taxon>
        <taxon>Peronospora</taxon>
    </lineage>
</organism>
<evidence type="ECO:0000313" key="2">
    <source>
        <dbReference type="EMBL" id="CAK7930214.1"/>
    </source>
</evidence>